<sequence length="293" mass="31241">MLYSRTGGGIVKVTGVDAHASADGRRARHAPDASMDLLKQIIEQPVDPDYAAVAARQPDRRKRDTNRSRLAFAVIIVVIGVLFTVAALQTTRSRPAAAKERDQLVARIKSAQTSRDAMRQQADSLAAENARLRSNGLGDDAEDQQLRQQLAGLESVTGAGAVTGPGLKIVVDDGTGAAGDNQVLDVDLQVLVNGLWQAGAEAIQINGQRLTALSAIREAGQAITVNYRSLTGPYEVDAIGDPDTLQARLLETSAGPWWNSLKDEQGMRYDVSTSSELHLAAVPGLTVRSGRTR</sequence>
<dbReference type="EMBL" id="BMMZ01000002">
    <property type="protein sequence ID" value="GGL52515.1"/>
    <property type="molecule type" value="Genomic_DNA"/>
</dbReference>
<organism evidence="4 5">
    <name type="scientific">Microlunatus endophyticus</name>
    <dbReference type="NCBI Taxonomy" id="1716077"/>
    <lineage>
        <taxon>Bacteria</taxon>
        <taxon>Bacillati</taxon>
        <taxon>Actinomycetota</taxon>
        <taxon>Actinomycetes</taxon>
        <taxon>Propionibacteriales</taxon>
        <taxon>Propionibacteriaceae</taxon>
        <taxon>Microlunatus</taxon>
    </lineage>
</organism>
<dbReference type="InterPro" id="IPR010273">
    <property type="entry name" value="DUF881"/>
</dbReference>
<dbReference type="Gene3D" id="3.30.70.1880">
    <property type="entry name" value="Protein of unknown function DUF881"/>
    <property type="match status" value="1"/>
</dbReference>
<feature type="transmembrane region" description="Helical" evidence="3">
    <location>
        <begin position="70"/>
        <end position="88"/>
    </location>
</feature>
<accession>A0A917S1Q7</accession>
<dbReference type="Pfam" id="PF05949">
    <property type="entry name" value="DUF881"/>
    <property type="match status" value="1"/>
</dbReference>
<keyword evidence="3" id="KW-1133">Transmembrane helix</keyword>
<evidence type="ECO:0000313" key="5">
    <source>
        <dbReference type="Proteomes" id="UP000613840"/>
    </source>
</evidence>
<dbReference type="PANTHER" id="PTHR37313">
    <property type="entry name" value="UPF0749 PROTEIN RV1825"/>
    <property type="match status" value="1"/>
</dbReference>
<dbReference type="Proteomes" id="UP000613840">
    <property type="component" value="Unassembled WGS sequence"/>
</dbReference>
<gene>
    <name evidence="4" type="ORF">GCM10011575_08630</name>
</gene>
<keyword evidence="3" id="KW-0472">Membrane</keyword>
<feature type="coiled-coil region" evidence="2">
    <location>
        <begin position="101"/>
        <end position="135"/>
    </location>
</feature>
<keyword evidence="3" id="KW-0812">Transmembrane</keyword>
<dbReference type="AlphaFoldDB" id="A0A917S1Q7"/>
<evidence type="ECO:0000256" key="1">
    <source>
        <dbReference type="ARBA" id="ARBA00009108"/>
    </source>
</evidence>
<dbReference type="GO" id="GO:0005886">
    <property type="term" value="C:plasma membrane"/>
    <property type="evidence" value="ECO:0007669"/>
    <property type="project" value="TreeGrafter"/>
</dbReference>
<protein>
    <submittedName>
        <fullName evidence="4">Membrane protein</fullName>
    </submittedName>
</protein>
<reference evidence="4" key="2">
    <citation type="submission" date="2020-09" db="EMBL/GenBank/DDBJ databases">
        <authorList>
            <person name="Sun Q."/>
            <person name="Zhou Y."/>
        </authorList>
    </citation>
    <scope>NUCLEOTIDE SEQUENCE</scope>
    <source>
        <strain evidence="4">CGMCC 4.7306</strain>
    </source>
</reference>
<proteinExistence type="inferred from homology"/>
<evidence type="ECO:0000256" key="3">
    <source>
        <dbReference type="SAM" id="Phobius"/>
    </source>
</evidence>
<evidence type="ECO:0000256" key="2">
    <source>
        <dbReference type="SAM" id="Coils"/>
    </source>
</evidence>
<evidence type="ECO:0000313" key="4">
    <source>
        <dbReference type="EMBL" id="GGL52515.1"/>
    </source>
</evidence>
<reference evidence="4" key="1">
    <citation type="journal article" date="2014" name="Int. J. Syst. Evol. Microbiol.">
        <title>Complete genome sequence of Corynebacterium casei LMG S-19264T (=DSM 44701T), isolated from a smear-ripened cheese.</title>
        <authorList>
            <consortium name="US DOE Joint Genome Institute (JGI-PGF)"/>
            <person name="Walter F."/>
            <person name="Albersmeier A."/>
            <person name="Kalinowski J."/>
            <person name="Ruckert C."/>
        </authorList>
    </citation>
    <scope>NUCLEOTIDE SEQUENCE</scope>
    <source>
        <strain evidence="4">CGMCC 4.7306</strain>
    </source>
</reference>
<comment type="caution">
    <text evidence="4">The sequence shown here is derived from an EMBL/GenBank/DDBJ whole genome shotgun (WGS) entry which is preliminary data.</text>
</comment>
<dbReference type="PANTHER" id="PTHR37313:SF1">
    <property type="entry name" value="UPF0749 PROTEIN RV1823"/>
    <property type="match status" value="1"/>
</dbReference>
<comment type="similarity">
    <text evidence="1">Belongs to the UPF0749 family.</text>
</comment>
<keyword evidence="2" id="KW-0175">Coiled coil</keyword>
<name>A0A917S1Q7_9ACTN</name>
<keyword evidence="5" id="KW-1185">Reference proteome</keyword>